<proteinExistence type="inferred from homology"/>
<evidence type="ECO:0000256" key="2">
    <source>
        <dbReference type="ARBA" id="ARBA00022741"/>
    </source>
</evidence>
<evidence type="ECO:0000259" key="4">
    <source>
        <dbReference type="PROSITE" id="PS50893"/>
    </source>
</evidence>
<gene>
    <name evidence="5" type="ORF">GCM10023153_18520</name>
</gene>
<protein>
    <submittedName>
        <fullName evidence="5">ABC transporter ATP-binding protein</fullName>
    </submittedName>
</protein>
<dbReference type="Proteomes" id="UP001500390">
    <property type="component" value="Unassembled WGS sequence"/>
</dbReference>
<dbReference type="InterPro" id="IPR027417">
    <property type="entry name" value="P-loop_NTPase"/>
</dbReference>
<accession>A0ABP8JTV3</accession>
<dbReference type="SUPFAM" id="SSF52540">
    <property type="entry name" value="P-loop containing nucleoside triphosphate hydrolases"/>
    <property type="match status" value="1"/>
</dbReference>
<evidence type="ECO:0000256" key="3">
    <source>
        <dbReference type="ARBA" id="ARBA00022840"/>
    </source>
</evidence>
<dbReference type="PANTHER" id="PTHR24220:SF689">
    <property type="entry name" value="LIPOPROTEIN-RELEASING SYSTEM ATP-BINDING PROTEIN LOLD"/>
    <property type="match status" value="1"/>
</dbReference>
<evidence type="ECO:0000256" key="1">
    <source>
        <dbReference type="ARBA" id="ARBA00005417"/>
    </source>
</evidence>
<dbReference type="InterPro" id="IPR003439">
    <property type="entry name" value="ABC_transporter-like_ATP-bd"/>
</dbReference>
<dbReference type="RefSeq" id="WP_159900388.1">
    <property type="nucleotide sequence ID" value="NZ_BAABFX010000026.1"/>
</dbReference>
<dbReference type="Pfam" id="PF00005">
    <property type="entry name" value="ABC_tran"/>
    <property type="match status" value="1"/>
</dbReference>
<dbReference type="Gene3D" id="3.40.50.300">
    <property type="entry name" value="P-loop containing nucleotide triphosphate hydrolases"/>
    <property type="match status" value="1"/>
</dbReference>
<name>A0ABP8JTV3_9MICO</name>
<dbReference type="PROSITE" id="PS00211">
    <property type="entry name" value="ABC_TRANSPORTER_1"/>
    <property type="match status" value="1"/>
</dbReference>
<dbReference type="InterPro" id="IPR003593">
    <property type="entry name" value="AAA+_ATPase"/>
</dbReference>
<feature type="domain" description="ABC transporter" evidence="4">
    <location>
        <begin position="16"/>
        <end position="231"/>
    </location>
</feature>
<dbReference type="SMART" id="SM00382">
    <property type="entry name" value="AAA"/>
    <property type="match status" value="1"/>
</dbReference>
<keyword evidence="3 5" id="KW-0067">ATP-binding</keyword>
<dbReference type="PROSITE" id="PS50893">
    <property type="entry name" value="ABC_TRANSPORTER_2"/>
    <property type="match status" value="1"/>
</dbReference>
<organism evidence="5 6">
    <name type="scientific">Ornithinibacter aureus</name>
    <dbReference type="NCBI Taxonomy" id="622664"/>
    <lineage>
        <taxon>Bacteria</taxon>
        <taxon>Bacillati</taxon>
        <taxon>Actinomycetota</taxon>
        <taxon>Actinomycetes</taxon>
        <taxon>Micrococcales</taxon>
        <taxon>Intrasporangiaceae</taxon>
        <taxon>Ornithinibacter</taxon>
    </lineage>
</organism>
<evidence type="ECO:0000313" key="6">
    <source>
        <dbReference type="Proteomes" id="UP001500390"/>
    </source>
</evidence>
<reference evidence="6" key="1">
    <citation type="journal article" date="2019" name="Int. J. Syst. Evol. Microbiol.">
        <title>The Global Catalogue of Microorganisms (GCM) 10K type strain sequencing project: providing services to taxonomists for standard genome sequencing and annotation.</title>
        <authorList>
            <consortium name="The Broad Institute Genomics Platform"/>
            <consortium name="The Broad Institute Genome Sequencing Center for Infectious Disease"/>
            <person name="Wu L."/>
            <person name="Ma J."/>
        </authorList>
    </citation>
    <scope>NUCLEOTIDE SEQUENCE [LARGE SCALE GENOMIC DNA]</scope>
    <source>
        <strain evidence="6">JCM 17738</strain>
    </source>
</reference>
<dbReference type="PANTHER" id="PTHR24220">
    <property type="entry name" value="IMPORT ATP-BINDING PROTEIN"/>
    <property type="match status" value="1"/>
</dbReference>
<keyword evidence="2" id="KW-0547">Nucleotide-binding</keyword>
<dbReference type="GO" id="GO:0005524">
    <property type="term" value="F:ATP binding"/>
    <property type="evidence" value="ECO:0007669"/>
    <property type="project" value="UniProtKB-KW"/>
</dbReference>
<evidence type="ECO:0000313" key="5">
    <source>
        <dbReference type="EMBL" id="GAA4395987.1"/>
    </source>
</evidence>
<sequence length="231" mass="23094">MTVPDHVARPGAAPAVACTGLVVRFGATTALDGVDLVVRPGELVAVTGHSGAGKSTLLSVVAGIVTPDAGEVLVDGRRVGGVVAAGVAEAVAAGVALIPQGNGLAAMLTARENVLVPLLARGVAAAHAPARADAALDAVGLGEVFSHLVEELSGGQQQRVAVARALALDCRVLLADEPTSELDHTNREVVLRLLRARASQGAAVVMATHDPEAAAAADRVVHLDDGVLTTP</sequence>
<dbReference type="InterPro" id="IPR015854">
    <property type="entry name" value="ABC_transpr_LolD-like"/>
</dbReference>
<dbReference type="EMBL" id="BAABFX010000026">
    <property type="protein sequence ID" value="GAA4395987.1"/>
    <property type="molecule type" value="Genomic_DNA"/>
</dbReference>
<comment type="caution">
    <text evidence="5">The sequence shown here is derived from an EMBL/GenBank/DDBJ whole genome shotgun (WGS) entry which is preliminary data.</text>
</comment>
<dbReference type="InterPro" id="IPR017871">
    <property type="entry name" value="ABC_transporter-like_CS"/>
</dbReference>
<comment type="similarity">
    <text evidence="1">Belongs to the ABC transporter superfamily.</text>
</comment>
<keyword evidence="6" id="KW-1185">Reference proteome</keyword>